<feature type="domain" description="NADP-dependent oxidoreductase" evidence="2">
    <location>
        <begin position="16"/>
        <end position="326"/>
    </location>
</feature>
<dbReference type="PANTHER" id="PTHR43364:SF4">
    <property type="entry name" value="NAD(P)-LINKED OXIDOREDUCTASE SUPERFAMILY PROTEIN"/>
    <property type="match status" value="1"/>
</dbReference>
<organism evidence="3">
    <name type="scientific">Vecturithrix granuli</name>
    <dbReference type="NCBI Taxonomy" id="1499967"/>
    <lineage>
        <taxon>Bacteria</taxon>
        <taxon>Candidatus Moduliflexota</taxon>
        <taxon>Candidatus Vecturitrichia</taxon>
        <taxon>Candidatus Vecturitrichales</taxon>
        <taxon>Candidatus Vecturitrichaceae</taxon>
        <taxon>Candidatus Vecturithrix</taxon>
    </lineage>
</organism>
<dbReference type="SUPFAM" id="SSF51430">
    <property type="entry name" value="NAD(P)-linked oxidoreductase"/>
    <property type="match status" value="1"/>
</dbReference>
<keyword evidence="4" id="KW-1185">Reference proteome</keyword>
<dbReference type="CDD" id="cd19085">
    <property type="entry name" value="AKR_AKR11B3"/>
    <property type="match status" value="1"/>
</dbReference>
<dbReference type="Pfam" id="PF00248">
    <property type="entry name" value="Aldo_ket_red"/>
    <property type="match status" value="1"/>
</dbReference>
<dbReference type="InterPro" id="IPR018170">
    <property type="entry name" value="Aldo/ket_reductase_CS"/>
</dbReference>
<dbReference type="STRING" id="1499967.U27_02547"/>
<dbReference type="PANTHER" id="PTHR43364">
    <property type="entry name" value="NADH-SPECIFIC METHYLGLYOXAL REDUCTASE-RELATED"/>
    <property type="match status" value="1"/>
</dbReference>
<dbReference type="GO" id="GO:0016491">
    <property type="term" value="F:oxidoreductase activity"/>
    <property type="evidence" value="ECO:0007669"/>
    <property type="project" value="UniProtKB-KW"/>
</dbReference>
<keyword evidence="1" id="KW-0560">Oxidoreductase</keyword>
<dbReference type="PRINTS" id="PR00069">
    <property type="entry name" value="ALDKETRDTASE"/>
</dbReference>
<dbReference type="InterPro" id="IPR050523">
    <property type="entry name" value="AKR_Detox_Biosynth"/>
</dbReference>
<evidence type="ECO:0000256" key="1">
    <source>
        <dbReference type="ARBA" id="ARBA00023002"/>
    </source>
</evidence>
<dbReference type="eggNOG" id="COG0667">
    <property type="taxonomic scope" value="Bacteria"/>
</dbReference>
<evidence type="ECO:0000313" key="4">
    <source>
        <dbReference type="Proteomes" id="UP000030661"/>
    </source>
</evidence>
<dbReference type="Gene3D" id="3.20.20.100">
    <property type="entry name" value="NADP-dependent oxidoreductase domain"/>
    <property type="match status" value="1"/>
</dbReference>
<dbReference type="HOGENOM" id="CLU_023205_2_3_0"/>
<proteinExistence type="predicted"/>
<evidence type="ECO:0000313" key="3">
    <source>
        <dbReference type="EMBL" id="GAK61718.1"/>
    </source>
</evidence>
<dbReference type="EMBL" id="DF820482">
    <property type="protein sequence ID" value="GAK61718.1"/>
    <property type="molecule type" value="Genomic_DNA"/>
</dbReference>
<evidence type="ECO:0000259" key="2">
    <source>
        <dbReference type="Pfam" id="PF00248"/>
    </source>
</evidence>
<gene>
    <name evidence="3" type="ORF">U27_02547</name>
</gene>
<dbReference type="Proteomes" id="UP000030661">
    <property type="component" value="Unassembled WGS sequence"/>
</dbReference>
<protein>
    <submittedName>
        <fullName evidence="3">Aldo/keto reductase</fullName>
    </submittedName>
</protein>
<dbReference type="InterPro" id="IPR036812">
    <property type="entry name" value="NAD(P)_OxRdtase_dom_sf"/>
</dbReference>
<dbReference type="InterPro" id="IPR020471">
    <property type="entry name" value="AKR"/>
</dbReference>
<reference evidence="3" key="1">
    <citation type="journal article" date="2015" name="PeerJ">
        <title>First genomic representation of candidate bacterial phylum KSB3 points to enhanced environmental sensing as a trigger of wastewater bulking.</title>
        <authorList>
            <person name="Sekiguchi Y."/>
            <person name="Ohashi A."/>
            <person name="Parks D.H."/>
            <person name="Yamauchi T."/>
            <person name="Tyson G.W."/>
            <person name="Hugenholtz P."/>
        </authorList>
    </citation>
    <scope>NUCLEOTIDE SEQUENCE [LARGE SCALE GENOMIC DNA]</scope>
</reference>
<dbReference type="PROSITE" id="PS00062">
    <property type="entry name" value="ALDOKETO_REDUCTASE_2"/>
    <property type="match status" value="1"/>
</dbReference>
<accession>A0A081CAW3</accession>
<name>A0A081CAW3_VECG1</name>
<dbReference type="InterPro" id="IPR023210">
    <property type="entry name" value="NADP_OxRdtase_dom"/>
</dbReference>
<dbReference type="AlphaFoldDB" id="A0A081CAW3"/>
<sequence>MELRQCGTSDLTLSALGLGCWEFGGGDYWGESDQQNVTRIVRRAVDLGVTYFDTAEAYNEGRSEEFLGNAIKGVPRDRVIVGSKILPSNLYPKILVEHCEASLRRLGMDYIDLYMIHWPLHPQSIKFFTKDETVVKHPPTLEQAVPALLKFQEQGKIRYLGLSNFGVPRFEEIARLGGRYVVNQLGYSLLTRAPEIEIFPYCKERGVGVIAYMVLMQALLTDKYQSFDEMPDWHTRTRHFHCRRSPLCRHGEEGAEAETWQALTDIRAIAKECGLSTADVALKWVLANDAVTCALMGTQNLSRLEANIKAAEEPLPQEIIARLNSVTQPLKTKLGPSLDIFESATNDRTR</sequence>